<dbReference type="PROSITE" id="PS50126">
    <property type="entry name" value="S1"/>
    <property type="match status" value="5"/>
</dbReference>
<keyword evidence="2" id="KW-0689">Ribosomal protein</keyword>
<dbReference type="SMART" id="SM00316">
    <property type="entry name" value="S1"/>
    <property type="match status" value="6"/>
</dbReference>
<feature type="domain" description="S1 motif" evidence="5">
    <location>
        <begin position="186"/>
        <end position="255"/>
    </location>
</feature>
<evidence type="ECO:0000313" key="6">
    <source>
        <dbReference type="EMBL" id="ABQ47363.1"/>
    </source>
</evidence>
<dbReference type="GO" id="GO:0003735">
    <property type="term" value="F:structural constituent of ribosome"/>
    <property type="evidence" value="ECO:0007669"/>
    <property type="project" value="TreeGrafter"/>
</dbReference>
<reference evidence="6 7" key="2">
    <citation type="journal article" date="2009" name="Proc. Natl. Acad. Sci. U.S.A.">
        <title>On the chimeric nature, thermophilic origin, and phylogenetic placement of the Thermotogales.</title>
        <authorList>
            <person name="Zhaxybayeva O."/>
            <person name="Swithers K.S."/>
            <person name="Lapierre P."/>
            <person name="Fournier G.P."/>
            <person name="Bickhart D.M."/>
            <person name="DeBoy R.T."/>
            <person name="Nelson K.E."/>
            <person name="Nesbo C.L."/>
            <person name="Doolittle W.F."/>
            <person name="Gogarten J.P."/>
            <person name="Noll K.M."/>
        </authorList>
    </citation>
    <scope>NUCLEOTIDE SEQUENCE [LARGE SCALE GENOMIC DNA]</scope>
    <source>
        <strain evidence="7">ATCC BAA-488 / DSM 13995 / JCM 10881 / RKU-1</strain>
    </source>
</reference>
<dbReference type="InterPro" id="IPR035104">
    <property type="entry name" value="Ribosomal_protein_S1-like"/>
</dbReference>
<reference evidence="7" key="1">
    <citation type="submission" date="2007-05" db="EMBL/GenBank/DDBJ databases">
        <title>Complete sequence of Thermotoga petrophila RKU-1.</title>
        <authorList>
            <consortium name="US DOE Joint Genome Institute"/>
            <person name="Copeland A."/>
            <person name="Lucas S."/>
            <person name="Lapidus A."/>
            <person name="Barry K."/>
            <person name="Glavina del Rio T."/>
            <person name="Dalin E."/>
            <person name="Tice H."/>
            <person name="Pitluck S."/>
            <person name="Sims D."/>
            <person name="Brettin T."/>
            <person name="Bruce D."/>
            <person name="Detter J.C."/>
            <person name="Han C."/>
            <person name="Tapia R."/>
            <person name="Schmutz J."/>
            <person name="Larimer F."/>
            <person name="Land M."/>
            <person name="Hauser L."/>
            <person name="Kyrpides N."/>
            <person name="Mikhailova N."/>
            <person name="Nelson K."/>
            <person name="Gogarten J.P."/>
            <person name="Noll K."/>
            <person name="Richardson P."/>
        </authorList>
    </citation>
    <scope>NUCLEOTIDE SEQUENCE [LARGE SCALE GENOMIC DNA]</scope>
    <source>
        <strain evidence="7">ATCC BAA-488 / DSM 13995 / JCM 10881 / RKU-1</strain>
    </source>
</reference>
<dbReference type="HOGENOM" id="CLU_015805_2_1_0"/>
<dbReference type="Proteomes" id="UP000006558">
    <property type="component" value="Chromosome"/>
</dbReference>
<dbReference type="KEGG" id="tpt:Tpet_1349"/>
<dbReference type="GO" id="GO:0022627">
    <property type="term" value="C:cytosolic small ribosomal subunit"/>
    <property type="evidence" value="ECO:0007669"/>
    <property type="project" value="TreeGrafter"/>
</dbReference>
<name>A5IME0_THEP1</name>
<comment type="function">
    <text evidence="4">Binds mRNA; thus facilitating recognition of the initiation point. It is needed to translate mRNA with a short Shine-Dalgarno (SD) purine-rich sequence.</text>
</comment>
<dbReference type="eggNOG" id="COG0539">
    <property type="taxonomic scope" value="Bacteria"/>
</dbReference>
<dbReference type="Gene3D" id="2.40.50.140">
    <property type="entry name" value="Nucleic acid-binding proteins"/>
    <property type="match status" value="5"/>
</dbReference>
<dbReference type="GO" id="GO:0006412">
    <property type="term" value="P:translation"/>
    <property type="evidence" value="ECO:0007669"/>
    <property type="project" value="TreeGrafter"/>
</dbReference>
<dbReference type="CDD" id="cd04465">
    <property type="entry name" value="S1_RPS1_repeat_ec2_hs2"/>
    <property type="match status" value="1"/>
</dbReference>
<comment type="similarity">
    <text evidence="1">Belongs to the bacterial ribosomal protein bS1 family.</text>
</comment>
<dbReference type="InterPro" id="IPR050437">
    <property type="entry name" value="Ribos_protein_bS1-like"/>
</dbReference>
<evidence type="ECO:0000256" key="3">
    <source>
        <dbReference type="ARBA" id="ARBA00023274"/>
    </source>
</evidence>
<dbReference type="PANTHER" id="PTHR10724:SF7">
    <property type="entry name" value="SMALL RIBOSOMAL SUBUNIT PROTEIN BS1C"/>
    <property type="match status" value="1"/>
</dbReference>
<dbReference type="InterPro" id="IPR012340">
    <property type="entry name" value="NA-bd_OB-fold"/>
</dbReference>
<evidence type="ECO:0000313" key="7">
    <source>
        <dbReference type="Proteomes" id="UP000006558"/>
    </source>
</evidence>
<evidence type="ECO:0000256" key="2">
    <source>
        <dbReference type="ARBA" id="ARBA00022980"/>
    </source>
</evidence>
<dbReference type="PANTHER" id="PTHR10724">
    <property type="entry name" value="30S RIBOSOMAL PROTEIN S1"/>
    <property type="match status" value="1"/>
</dbReference>
<feature type="domain" description="S1 motif" evidence="5">
    <location>
        <begin position="359"/>
        <end position="428"/>
    </location>
</feature>
<dbReference type="EMBL" id="CP000702">
    <property type="protein sequence ID" value="ABQ47363.1"/>
    <property type="molecule type" value="Genomic_DNA"/>
</dbReference>
<dbReference type="AlphaFoldDB" id="A5IME0"/>
<protein>
    <submittedName>
        <fullName evidence="6">RNA binding S1 domain protein</fullName>
    </submittedName>
</protein>
<feature type="domain" description="S1 motif" evidence="5">
    <location>
        <begin position="272"/>
        <end position="342"/>
    </location>
</feature>
<dbReference type="Pfam" id="PF00575">
    <property type="entry name" value="S1"/>
    <property type="match status" value="4"/>
</dbReference>
<dbReference type="RefSeq" id="WP_011943822.1">
    <property type="nucleotide sequence ID" value="NC_009486.1"/>
</dbReference>
<dbReference type="SUPFAM" id="SSF50249">
    <property type="entry name" value="Nucleic acid-binding proteins"/>
    <property type="match status" value="6"/>
</dbReference>
<keyword evidence="3" id="KW-0687">Ribonucleoprotein</keyword>
<evidence type="ECO:0000259" key="5">
    <source>
        <dbReference type="PROSITE" id="PS50126"/>
    </source>
</evidence>
<dbReference type="PRINTS" id="PR00681">
    <property type="entry name" value="RIBOSOMALS1"/>
</dbReference>
<proteinExistence type="inferred from homology"/>
<evidence type="ECO:0000256" key="1">
    <source>
        <dbReference type="ARBA" id="ARBA00006767"/>
    </source>
</evidence>
<feature type="domain" description="S1 motif" evidence="5">
    <location>
        <begin position="22"/>
        <end position="85"/>
    </location>
</feature>
<gene>
    <name evidence="6" type="ordered locus">Tpet_1349</name>
</gene>
<dbReference type="STRING" id="390874.Tpet_1349"/>
<dbReference type="FunFam" id="2.40.50.140:FF:000103">
    <property type="entry name" value="protein RRP5 homolog"/>
    <property type="match status" value="3"/>
</dbReference>
<dbReference type="GO" id="GO:0003729">
    <property type="term" value="F:mRNA binding"/>
    <property type="evidence" value="ECO:0007669"/>
    <property type="project" value="TreeGrafter"/>
</dbReference>
<dbReference type="InterPro" id="IPR003029">
    <property type="entry name" value="S1_domain"/>
</dbReference>
<sequence length="543" mass="61740">MEPFEFNDEILSQYEPEEFRRGQIVTGVVIGKEDGGVVVDFGGKSEGFVPENELIKSLDEYKVGENLTLQILNLNYEERSILSERRPVLRKTLEELRKDYEEKKPVKARIVSQTKGGYNVLLKGVVSAFLPGSHSLLRRNDPIPEKEIEVIILEMVQTKRGSRIVVSRRALQDRKIEEFFSEKKVGDIIEGTVKGISNAGVEVEISEGIRGFIPKSELSYDNRISPEDVVKPGQNITAKIIELDERKKNVILSLKRLMPDPWEKVKEKYPVGKVVGGEVISIHSFGFFVRLEPGVEGLVPRSEVFWGNARKNLEEVVSVGDLVKVEVINVDKENRKLTLSYRKAKGDPWENIEDRYNVNNVVTGKVTGIIKQGAFVELEEGVEGFVPVSEISWKRIDEPGEILKIGEKVKVKILKIDKENRKITLSIRRTQENPWERALKELKPDSIVRGTIERIVNSGVIVKVEKYDVEGFVPNNHLVSEPETGKILNLVVLRIDPDEVFGGRMILSEKRYEERKNIEEYKKMVEKESSQKTIGDLLKKNGE</sequence>
<organism evidence="6 7">
    <name type="scientific">Thermotoga petrophila (strain ATCC BAA-488 / DSM 13995 / JCM 10881 / RKU-1)</name>
    <dbReference type="NCBI Taxonomy" id="390874"/>
    <lineage>
        <taxon>Bacteria</taxon>
        <taxon>Thermotogati</taxon>
        <taxon>Thermotogota</taxon>
        <taxon>Thermotogae</taxon>
        <taxon>Thermotogales</taxon>
        <taxon>Thermotogaceae</taxon>
        <taxon>Thermotoga</taxon>
    </lineage>
</organism>
<evidence type="ECO:0000256" key="4">
    <source>
        <dbReference type="ARBA" id="ARBA00025604"/>
    </source>
</evidence>
<accession>A5IME0</accession>
<feature type="domain" description="S1 motif" evidence="5">
    <location>
        <begin position="445"/>
        <end position="510"/>
    </location>
</feature>